<evidence type="ECO:0000313" key="1">
    <source>
        <dbReference type="EMBL" id="RFM31870.1"/>
    </source>
</evidence>
<name>A0A3E1NVB8_9BACT</name>
<gene>
    <name evidence="1" type="ORF">DXN04_27315</name>
</gene>
<protein>
    <submittedName>
        <fullName evidence="1">Uncharacterized protein</fullName>
    </submittedName>
</protein>
<dbReference type="OrthoDB" id="9182769at2"/>
<accession>A0A3E1NVB8</accession>
<evidence type="ECO:0000313" key="2">
    <source>
        <dbReference type="Proteomes" id="UP000261174"/>
    </source>
</evidence>
<dbReference type="RefSeq" id="WP_116856578.1">
    <property type="nucleotide sequence ID" value="NZ_QTJV01000012.1"/>
</dbReference>
<dbReference type="AlphaFoldDB" id="A0A3E1NVB8"/>
<reference evidence="1 2" key="1">
    <citation type="submission" date="2018-08" db="EMBL/GenBank/DDBJ databases">
        <title>Chitinophaga sp. K20C18050901, a novel bacterium isolated from forest soil.</title>
        <authorList>
            <person name="Wang C."/>
        </authorList>
    </citation>
    <scope>NUCLEOTIDE SEQUENCE [LARGE SCALE GENOMIC DNA]</scope>
    <source>
        <strain evidence="1 2">K20C18050901</strain>
    </source>
</reference>
<dbReference type="Proteomes" id="UP000261174">
    <property type="component" value="Unassembled WGS sequence"/>
</dbReference>
<sequence length="203" mass="23682">MFDKISLEKLKEDESKVVFEKDKSYLVAYPEFLQYFKDIDVITKHHLVIGIHFTYGWMPTIFNFRKDESQFDNAVAILNKVKQGVLLTAEELDLLRACFNNSLVGVSKLLHFINPENYAIWDSRVYRYIKGKDAWQYQIHDYEAYLAYLQFCKGIISQPAFQPLHQSMMKKVGYEITALRSLELIMFKNGTASRADNIIDSNA</sequence>
<comment type="caution">
    <text evidence="1">The sequence shown here is derived from an EMBL/GenBank/DDBJ whole genome shotgun (WGS) entry which is preliminary data.</text>
</comment>
<keyword evidence="2" id="KW-1185">Reference proteome</keyword>
<organism evidence="1 2">
    <name type="scientific">Chitinophaga silvisoli</name>
    <dbReference type="NCBI Taxonomy" id="2291814"/>
    <lineage>
        <taxon>Bacteria</taxon>
        <taxon>Pseudomonadati</taxon>
        <taxon>Bacteroidota</taxon>
        <taxon>Chitinophagia</taxon>
        <taxon>Chitinophagales</taxon>
        <taxon>Chitinophagaceae</taxon>
        <taxon>Chitinophaga</taxon>
    </lineage>
</organism>
<dbReference type="EMBL" id="QTJV01000012">
    <property type="protein sequence ID" value="RFM31870.1"/>
    <property type="molecule type" value="Genomic_DNA"/>
</dbReference>
<proteinExistence type="predicted"/>